<accession>A0ABW0QB76</accession>
<dbReference type="SUPFAM" id="SSF53850">
    <property type="entry name" value="Periplasmic binding protein-like II"/>
    <property type="match status" value="1"/>
</dbReference>
<feature type="chain" id="PRO_5047461282" evidence="4">
    <location>
        <begin position="41"/>
        <end position="277"/>
    </location>
</feature>
<dbReference type="PIRSF" id="PIRSF004846">
    <property type="entry name" value="ModA"/>
    <property type="match status" value="1"/>
</dbReference>
<sequence>MSHFLLNLSRLCGGCTSRRWLAGAALPLALMLSLAWPAQAQTAAPAAAPRPALVAAAANLQQVLAELVPLFERTQQGRLSLNIGSSANLVRQIQQGLPAELFLSADEDFALRLADAGLSLDRGVVYATGRIVLLVPAASALELDPQFKGLKAGLPQLRKFAIANPELAPYGKAAVQALQKLALWPALQGKIVLGDNIAQTTQYVSTGAADAGITALSLVLAPEAAARVRYVLIPDDLHAPLRQRMVLLKNAGPTARAFYDFLQSPAAKAVLSRYGYL</sequence>
<comment type="similarity">
    <text evidence="1">Belongs to the bacterial solute-binding protein ModA family.</text>
</comment>
<dbReference type="InterPro" id="IPR005950">
    <property type="entry name" value="ModA"/>
</dbReference>
<evidence type="ECO:0000256" key="4">
    <source>
        <dbReference type="SAM" id="SignalP"/>
    </source>
</evidence>
<evidence type="ECO:0000256" key="3">
    <source>
        <dbReference type="ARBA" id="ARBA00022729"/>
    </source>
</evidence>
<evidence type="ECO:0000313" key="5">
    <source>
        <dbReference type="EMBL" id="MFC5521831.1"/>
    </source>
</evidence>
<organism evidence="5 6">
    <name type="scientific">Polaromonas jejuensis</name>
    <dbReference type="NCBI Taxonomy" id="457502"/>
    <lineage>
        <taxon>Bacteria</taxon>
        <taxon>Pseudomonadati</taxon>
        <taxon>Pseudomonadota</taxon>
        <taxon>Betaproteobacteria</taxon>
        <taxon>Burkholderiales</taxon>
        <taxon>Comamonadaceae</taxon>
        <taxon>Polaromonas</taxon>
    </lineage>
</organism>
<dbReference type="InterPro" id="IPR044084">
    <property type="entry name" value="AvModA-like_subst-bd"/>
</dbReference>
<evidence type="ECO:0000256" key="1">
    <source>
        <dbReference type="ARBA" id="ARBA00009175"/>
    </source>
</evidence>
<proteinExistence type="inferred from homology"/>
<dbReference type="PANTHER" id="PTHR30632:SF14">
    <property type="entry name" value="TUNGSTATE_MOLYBDATE_CHROMATE-BINDING PROTEIN MODA"/>
    <property type="match status" value="1"/>
</dbReference>
<dbReference type="Gene3D" id="3.40.190.10">
    <property type="entry name" value="Periplasmic binding protein-like II"/>
    <property type="match status" value="2"/>
</dbReference>
<gene>
    <name evidence="5" type="primary">modA</name>
    <name evidence="5" type="ORF">ACFPP7_13055</name>
</gene>
<evidence type="ECO:0000256" key="2">
    <source>
        <dbReference type="ARBA" id="ARBA00022723"/>
    </source>
</evidence>
<dbReference type="Proteomes" id="UP001596084">
    <property type="component" value="Unassembled WGS sequence"/>
</dbReference>
<dbReference type="PANTHER" id="PTHR30632">
    <property type="entry name" value="MOLYBDATE-BINDING PERIPLASMIC PROTEIN"/>
    <property type="match status" value="1"/>
</dbReference>
<evidence type="ECO:0000313" key="6">
    <source>
        <dbReference type="Proteomes" id="UP001596084"/>
    </source>
</evidence>
<protein>
    <submittedName>
        <fullName evidence="5">Molybdate ABC transporter substrate-binding protein</fullName>
    </submittedName>
</protein>
<dbReference type="Pfam" id="PF13531">
    <property type="entry name" value="SBP_bac_11"/>
    <property type="match status" value="1"/>
</dbReference>
<dbReference type="InterPro" id="IPR050682">
    <property type="entry name" value="ModA/WtpA"/>
</dbReference>
<dbReference type="EMBL" id="JBHSMX010000020">
    <property type="protein sequence ID" value="MFC5521831.1"/>
    <property type="molecule type" value="Genomic_DNA"/>
</dbReference>
<dbReference type="CDD" id="cd13539">
    <property type="entry name" value="PBP2_AvModA"/>
    <property type="match status" value="1"/>
</dbReference>
<reference evidence="6" key="1">
    <citation type="journal article" date="2019" name="Int. J. Syst. Evol. Microbiol.">
        <title>The Global Catalogue of Microorganisms (GCM) 10K type strain sequencing project: providing services to taxonomists for standard genome sequencing and annotation.</title>
        <authorList>
            <consortium name="The Broad Institute Genomics Platform"/>
            <consortium name="The Broad Institute Genome Sequencing Center for Infectious Disease"/>
            <person name="Wu L."/>
            <person name="Ma J."/>
        </authorList>
    </citation>
    <scope>NUCLEOTIDE SEQUENCE [LARGE SCALE GENOMIC DNA]</scope>
    <source>
        <strain evidence="6">CGMCC 4.7277</strain>
    </source>
</reference>
<comment type="caution">
    <text evidence="5">The sequence shown here is derived from an EMBL/GenBank/DDBJ whole genome shotgun (WGS) entry which is preliminary data.</text>
</comment>
<name>A0ABW0QB76_9BURK</name>
<feature type="signal peptide" evidence="4">
    <location>
        <begin position="1"/>
        <end position="40"/>
    </location>
</feature>
<keyword evidence="2" id="KW-0479">Metal-binding</keyword>
<dbReference type="NCBIfam" id="TIGR01256">
    <property type="entry name" value="modA"/>
    <property type="match status" value="1"/>
</dbReference>
<dbReference type="RefSeq" id="WP_245660790.1">
    <property type="nucleotide sequence ID" value="NZ_JBHSMX010000020.1"/>
</dbReference>
<keyword evidence="6" id="KW-1185">Reference proteome</keyword>
<keyword evidence="3 4" id="KW-0732">Signal</keyword>